<protein>
    <submittedName>
        <fullName evidence="1">Uncharacterized protein</fullName>
    </submittedName>
</protein>
<dbReference type="Proteomes" id="UP000020077">
    <property type="component" value="Unassembled WGS sequence"/>
</dbReference>
<dbReference type="EMBL" id="JDVG02000516">
    <property type="protein sequence ID" value="KFB71621.1"/>
    <property type="molecule type" value="Genomic_DNA"/>
</dbReference>
<name>A0A080LT60_9PROT</name>
<accession>A0A080LT60</accession>
<organism evidence="1 2">
    <name type="scientific">Candidatus Accumulibacter phosphatis</name>
    <dbReference type="NCBI Taxonomy" id="327160"/>
    <lineage>
        <taxon>Bacteria</taxon>
        <taxon>Pseudomonadati</taxon>
        <taxon>Pseudomonadota</taxon>
        <taxon>Betaproteobacteria</taxon>
        <taxon>Candidatus Accumulibacter</taxon>
    </lineage>
</organism>
<evidence type="ECO:0000313" key="2">
    <source>
        <dbReference type="Proteomes" id="UP000020077"/>
    </source>
</evidence>
<comment type="caution">
    <text evidence="1">The sequence shown here is derived from an EMBL/GenBank/DDBJ whole genome shotgun (WGS) entry which is preliminary data.</text>
</comment>
<evidence type="ECO:0000313" key="1">
    <source>
        <dbReference type="EMBL" id="KFB71621.1"/>
    </source>
</evidence>
<gene>
    <name evidence="1" type="ORF">AW09_003236</name>
</gene>
<reference evidence="1 2" key="1">
    <citation type="submission" date="2014-02" db="EMBL/GenBank/DDBJ databases">
        <title>Expanding our view of genomic diversity in Candidatus Accumulibacter clades.</title>
        <authorList>
            <person name="Skennerton C.T."/>
            <person name="Barr J.J."/>
            <person name="Slater F.R."/>
            <person name="Bond P.L."/>
            <person name="Tyson G.W."/>
        </authorList>
    </citation>
    <scope>NUCLEOTIDE SEQUENCE [LARGE SCALE GENOMIC DNA]</scope>
    <source>
        <strain evidence="2">BA-91</strain>
    </source>
</reference>
<proteinExistence type="predicted"/>
<sequence length="164" mass="19200">MRQLVVVKADEQAIPAPDGAVVQAQVSIRLDRPRYFDRQQHRIIRQILGETRRRVGTQVARAESHPHMLWMSGVTAIDGLLEERHARFMPECALEQERRIGGQRQQRRSENQRRVIGTRRFAGRRLQMHLERCGRRFEHHVGVRRGQVFDAGNIERQRPTATEQ</sequence>
<dbReference type="AlphaFoldDB" id="A0A080LT60"/>